<evidence type="ECO:0000313" key="4">
    <source>
        <dbReference type="Proteomes" id="UP000520198"/>
    </source>
</evidence>
<protein>
    <submittedName>
        <fullName evidence="3">DUF2264 domain-containing protein</fullName>
    </submittedName>
</protein>
<accession>A0A7Y6UQB2</accession>
<dbReference type="RefSeq" id="WP_176355218.1">
    <property type="nucleotide sequence ID" value="NZ_JABWDU010000007.1"/>
</dbReference>
<dbReference type="AlphaFoldDB" id="A0A7Y6UQB2"/>
<comment type="caution">
    <text evidence="3">The sequence shown here is derived from an EMBL/GenBank/DDBJ whole genome shotgun (WGS) entry which is preliminary data.</text>
</comment>
<evidence type="ECO:0000259" key="1">
    <source>
        <dbReference type="Pfam" id="PF10022"/>
    </source>
</evidence>
<feature type="domain" description="DUF2264" evidence="1">
    <location>
        <begin position="21"/>
        <end position="358"/>
    </location>
</feature>
<reference evidence="3 4" key="1">
    <citation type="submission" date="2020-06" db="EMBL/GenBank/DDBJ databases">
        <authorList>
            <person name="Grouzdev D.S."/>
        </authorList>
    </citation>
    <scope>NUCLEOTIDE SEQUENCE [LARGE SCALE GENOMIC DNA]</scope>
    <source>
        <strain evidence="3 4">HO-A22</strain>
    </source>
</reference>
<evidence type="ECO:0000259" key="2">
    <source>
        <dbReference type="Pfam" id="PF20938"/>
    </source>
</evidence>
<organism evidence="3 4">
    <name type="scientific">Ensifer oleiphilus</name>
    <dbReference type="NCBI Taxonomy" id="2742698"/>
    <lineage>
        <taxon>Bacteria</taxon>
        <taxon>Pseudomonadati</taxon>
        <taxon>Pseudomonadota</taxon>
        <taxon>Alphaproteobacteria</taxon>
        <taxon>Hyphomicrobiales</taxon>
        <taxon>Rhizobiaceae</taxon>
        <taxon>Sinorhizobium/Ensifer group</taxon>
        <taxon>Ensifer</taxon>
    </lineage>
</organism>
<name>A0A7Y6UQB2_9HYPH</name>
<evidence type="ECO:0000313" key="3">
    <source>
        <dbReference type="EMBL" id="NVD41834.1"/>
    </source>
</evidence>
<keyword evidence="4" id="KW-1185">Reference proteome</keyword>
<dbReference type="InterPro" id="IPR049237">
    <property type="entry name" value="DUF2264_C"/>
</dbReference>
<feature type="domain" description="DUF2264" evidence="2">
    <location>
        <begin position="367"/>
        <end position="580"/>
    </location>
</feature>
<dbReference type="Proteomes" id="UP000520198">
    <property type="component" value="Unassembled WGS sequence"/>
</dbReference>
<gene>
    <name evidence="3" type="ORF">HT585_23480</name>
</gene>
<proteinExistence type="predicted"/>
<sequence length="624" mass="69013">MTDGIYPDSLFHPWSGNELRTRADVERALKSLCDPAEPYRSPGGARLRFDATAAHFDQAAADLEGFSRLLWGLVPAEVGGATWIDWTPIARGLASGTDPHHREYWGQPTDRNQRLVELAAIGFALRLVPDKLWAPLGPDARQNVVAYLKAGHACRFSENNWKFFRILIGLGLDSVGADHDRALDQAYIDELETFYLGDGWYSDGDARRADHYIPFAFHFYGLILAALDGSTYTQPYRERARLAAGDMTRWFADDGAALAFGRSMTYRFAIAGFFGALAFSGEEALPWGQLKGFYLRNLRWWARQPMASRDGILPVGYAYPNLLMCETYNSPQSPYWALKAFLPLALPEQHPFWSAVEAVCPPRDDVAAHRHTGMIIKNPPGNAIALCSGQQTGPQNTWARFGAEKYSKFVYSARYGFSVESDPNRFADAVLDGMLGFSSDGLQFQVRQANEEVLIADDVLYARWRPNDDILVETWLYWHEEFHVRAHRVRTERAVTAKEGGFAIARHDRLAEALESEPGKAVVATPRDLSAIVDCGSSVARVGKAHIAQPNTNLIAAKTLVPQLVAELSPGESTLFSAVLVSADPVAGRSALTRLPRTPDLPALEALISAKGRPVSLMNRNTSA</sequence>
<dbReference type="Pfam" id="PF20938">
    <property type="entry name" value="DUF2264_C"/>
    <property type="match status" value="1"/>
</dbReference>
<dbReference type="EMBL" id="JABWDU010000007">
    <property type="protein sequence ID" value="NVD41834.1"/>
    <property type="molecule type" value="Genomic_DNA"/>
</dbReference>
<dbReference type="PIRSF" id="PIRSF014753">
    <property type="entry name" value="UCP014753"/>
    <property type="match status" value="1"/>
</dbReference>
<dbReference type="Pfam" id="PF10022">
    <property type="entry name" value="DUF2264"/>
    <property type="match status" value="1"/>
</dbReference>
<dbReference type="InterPro" id="IPR049349">
    <property type="entry name" value="DUF2264_N"/>
</dbReference>
<dbReference type="PANTHER" id="PTHR35339">
    <property type="entry name" value="LINALOOL DEHYDRATASE_ISOMERASE DOMAIN-CONTAINING PROTEIN"/>
    <property type="match status" value="1"/>
</dbReference>
<dbReference type="PANTHER" id="PTHR35339:SF4">
    <property type="entry name" value="LINALOOL DEHYDRATASE_ISOMERASE DOMAIN-CONTAINING PROTEIN"/>
    <property type="match status" value="1"/>
</dbReference>
<dbReference type="InterPro" id="IPR016624">
    <property type="entry name" value="UCP014753"/>
</dbReference>